<dbReference type="Proteomes" id="UP001177670">
    <property type="component" value="Unassembled WGS sequence"/>
</dbReference>
<comment type="caution">
    <text evidence="1">The sequence shown here is derived from an EMBL/GenBank/DDBJ whole genome shotgun (WGS) entry which is preliminary data.</text>
</comment>
<organism evidence="1 2">
    <name type="scientific">Melipona bicolor</name>
    <dbReference type="NCBI Taxonomy" id="60889"/>
    <lineage>
        <taxon>Eukaryota</taxon>
        <taxon>Metazoa</taxon>
        <taxon>Ecdysozoa</taxon>
        <taxon>Arthropoda</taxon>
        <taxon>Hexapoda</taxon>
        <taxon>Insecta</taxon>
        <taxon>Pterygota</taxon>
        <taxon>Neoptera</taxon>
        <taxon>Endopterygota</taxon>
        <taxon>Hymenoptera</taxon>
        <taxon>Apocrita</taxon>
        <taxon>Aculeata</taxon>
        <taxon>Apoidea</taxon>
        <taxon>Anthophila</taxon>
        <taxon>Apidae</taxon>
        <taxon>Melipona</taxon>
    </lineage>
</organism>
<sequence>MFAHSRFTSRTSNLKNGRLLTGNVGWETYDKRRSRTKYRDSTKEARNYAKLPNITKEHAKAAAVPSESQHRTPHHLLGYCSRRWTPWSPGYVYPLENQEVGYYVIVQSVHGEPKRKRPKLVGILVSLDCCATRS</sequence>
<protein>
    <submittedName>
        <fullName evidence="1">Uncharacterized protein</fullName>
    </submittedName>
</protein>
<evidence type="ECO:0000313" key="2">
    <source>
        <dbReference type="Proteomes" id="UP001177670"/>
    </source>
</evidence>
<evidence type="ECO:0000313" key="1">
    <source>
        <dbReference type="EMBL" id="KAK1123122.1"/>
    </source>
</evidence>
<proteinExistence type="predicted"/>
<dbReference type="EMBL" id="JAHYIQ010000021">
    <property type="protein sequence ID" value="KAK1123122.1"/>
    <property type="molecule type" value="Genomic_DNA"/>
</dbReference>
<dbReference type="AlphaFoldDB" id="A0AA40KK90"/>
<accession>A0AA40KK90</accession>
<reference evidence="1" key="1">
    <citation type="submission" date="2021-10" db="EMBL/GenBank/DDBJ databases">
        <title>Melipona bicolor Genome sequencing and assembly.</title>
        <authorList>
            <person name="Araujo N.S."/>
            <person name="Arias M.C."/>
        </authorList>
    </citation>
    <scope>NUCLEOTIDE SEQUENCE</scope>
    <source>
        <strain evidence="1">USP_2M_L1-L4_2017</strain>
        <tissue evidence="1">Whole body</tissue>
    </source>
</reference>
<name>A0AA40KK90_9HYME</name>
<gene>
    <name evidence="1" type="ORF">K0M31_008755</name>
</gene>
<keyword evidence="2" id="KW-1185">Reference proteome</keyword>